<dbReference type="HOGENOM" id="CLU_3068513_0_0_1"/>
<protein>
    <submittedName>
        <fullName evidence="1">Uncharacterized protein</fullName>
    </submittedName>
</protein>
<evidence type="ECO:0000313" key="1">
    <source>
        <dbReference type="EMBL" id="EUC39362.1"/>
    </source>
</evidence>
<proteinExistence type="predicted"/>
<organism evidence="1 2">
    <name type="scientific">Cochliobolus carbonum (strain 26-R-13)</name>
    <name type="common">Maize leaf spot fungus</name>
    <name type="synonym">Bipolaris zeicola</name>
    <dbReference type="NCBI Taxonomy" id="930089"/>
    <lineage>
        <taxon>Eukaryota</taxon>
        <taxon>Fungi</taxon>
        <taxon>Dikarya</taxon>
        <taxon>Ascomycota</taxon>
        <taxon>Pezizomycotina</taxon>
        <taxon>Dothideomycetes</taxon>
        <taxon>Pleosporomycetidae</taxon>
        <taxon>Pleosporales</taxon>
        <taxon>Pleosporineae</taxon>
        <taxon>Pleosporaceae</taxon>
        <taxon>Bipolaris</taxon>
    </lineage>
</organism>
<accession>W6YJ30</accession>
<gene>
    <name evidence="1" type="ORF">COCCADRAFT_80706</name>
</gene>
<dbReference type="Proteomes" id="UP000053841">
    <property type="component" value="Unassembled WGS sequence"/>
</dbReference>
<dbReference type="OrthoDB" id="10361565at2759"/>
<dbReference type="EMBL" id="KI964537">
    <property type="protein sequence ID" value="EUC39362.1"/>
    <property type="molecule type" value="Genomic_DNA"/>
</dbReference>
<dbReference type="KEGG" id="bze:COCCADRAFT_80706"/>
<sequence length="65" mass="7462">MYTGPSDSRMSMLETWMRQFFPTTSSRVNTPTDGNTKRSFKLQVATEILSKSHAKNHALRTHLAY</sequence>
<reference evidence="1 2" key="1">
    <citation type="journal article" date="2013" name="PLoS Genet.">
        <title>Comparative genome structure, secondary metabolite, and effector coding capacity across Cochliobolus pathogens.</title>
        <authorList>
            <person name="Condon B.J."/>
            <person name="Leng Y."/>
            <person name="Wu D."/>
            <person name="Bushley K.E."/>
            <person name="Ohm R.A."/>
            <person name="Otillar R."/>
            <person name="Martin J."/>
            <person name="Schackwitz W."/>
            <person name="Grimwood J."/>
            <person name="MohdZainudin N."/>
            <person name="Xue C."/>
            <person name="Wang R."/>
            <person name="Manning V.A."/>
            <person name="Dhillon B."/>
            <person name="Tu Z.J."/>
            <person name="Steffenson B.J."/>
            <person name="Salamov A."/>
            <person name="Sun H."/>
            <person name="Lowry S."/>
            <person name="LaButti K."/>
            <person name="Han J."/>
            <person name="Copeland A."/>
            <person name="Lindquist E."/>
            <person name="Barry K."/>
            <person name="Schmutz J."/>
            <person name="Baker S.E."/>
            <person name="Ciuffetti L.M."/>
            <person name="Grigoriev I.V."/>
            <person name="Zhong S."/>
            <person name="Turgeon B.G."/>
        </authorList>
    </citation>
    <scope>NUCLEOTIDE SEQUENCE [LARGE SCALE GENOMIC DNA]</scope>
    <source>
        <strain evidence="1 2">26-R-13</strain>
    </source>
</reference>
<name>W6YJ30_COCC2</name>
<dbReference type="RefSeq" id="XP_007706432.1">
    <property type="nucleotide sequence ID" value="XM_007708242.1"/>
</dbReference>
<dbReference type="GeneID" id="19151034"/>
<evidence type="ECO:0000313" key="2">
    <source>
        <dbReference type="Proteomes" id="UP000053841"/>
    </source>
</evidence>
<dbReference type="AlphaFoldDB" id="W6YJ30"/>
<keyword evidence="2" id="KW-1185">Reference proteome</keyword>